<proteinExistence type="inferred from homology"/>
<dbReference type="AlphaFoldDB" id="A0A8J4E1Q7"/>
<dbReference type="Proteomes" id="UP000612585">
    <property type="component" value="Unassembled WGS sequence"/>
</dbReference>
<evidence type="ECO:0000256" key="4">
    <source>
        <dbReference type="ARBA" id="ARBA00023125"/>
    </source>
</evidence>
<accession>A0A8J4E1Q7</accession>
<evidence type="ECO:0000259" key="7">
    <source>
        <dbReference type="Pfam" id="PF08281"/>
    </source>
</evidence>
<dbReference type="SUPFAM" id="SSF88946">
    <property type="entry name" value="Sigma2 domain of RNA polymerase sigma factors"/>
    <property type="match status" value="1"/>
</dbReference>
<dbReference type="Pfam" id="PF08281">
    <property type="entry name" value="Sigma70_r4_2"/>
    <property type="match status" value="1"/>
</dbReference>
<dbReference type="InterPro" id="IPR007627">
    <property type="entry name" value="RNA_pol_sigma70_r2"/>
</dbReference>
<gene>
    <name evidence="8" type="primary">sigE</name>
    <name evidence="8" type="ORF">Vau01_065510</name>
</gene>
<dbReference type="Gene3D" id="1.10.10.10">
    <property type="entry name" value="Winged helix-like DNA-binding domain superfamily/Winged helix DNA-binding domain"/>
    <property type="match status" value="1"/>
</dbReference>
<keyword evidence="2" id="KW-0805">Transcription regulation</keyword>
<feature type="domain" description="RNA polymerase sigma factor 70 region 4 type 2" evidence="7">
    <location>
        <begin position="99"/>
        <end position="151"/>
    </location>
</feature>
<dbReference type="InterPro" id="IPR014325">
    <property type="entry name" value="RNA_pol_sigma-E_actinobac"/>
</dbReference>
<dbReference type="InterPro" id="IPR014284">
    <property type="entry name" value="RNA_pol_sigma-70_dom"/>
</dbReference>
<evidence type="ECO:0000259" key="6">
    <source>
        <dbReference type="Pfam" id="PF04542"/>
    </source>
</evidence>
<dbReference type="Gene3D" id="1.10.1740.10">
    <property type="match status" value="1"/>
</dbReference>
<evidence type="ECO:0000256" key="2">
    <source>
        <dbReference type="ARBA" id="ARBA00023015"/>
    </source>
</evidence>
<feature type="domain" description="RNA polymerase sigma-70 region 2" evidence="6">
    <location>
        <begin position="14"/>
        <end position="72"/>
    </location>
</feature>
<dbReference type="RefSeq" id="WP_204000644.1">
    <property type="nucleotide sequence ID" value="NZ_BOPG01000044.1"/>
</dbReference>
<dbReference type="PANTHER" id="PTHR43133:SF50">
    <property type="entry name" value="ECF RNA POLYMERASE SIGMA FACTOR SIGM"/>
    <property type="match status" value="1"/>
</dbReference>
<evidence type="ECO:0000256" key="5">
    <source>
        <dbReference type="ARBA" id="ARBA00023163"/>
    </source>
</evidence>
<comment type="similarity">
    <text evidence="1">Belongs to the sigma-70 factor family. ECF subfamily.</text>
</comment>
<dbReference type="CDD" id="cd06171">
    <property type="entry name" value="Sigma70_r4"/>
    <property type="match status" value="1"/>
</dbReference>
<organism evidence="8 9">
    <name type="scientific">Virgisporangium aurantiacum</name>
    <dbReference type="NCBI Taxonomy" id="175570"/>
    <lineage>
        <taxon>Bacteria</taxon>
        <taxon>Bacillati</taxon>
        <taxon>Actinomycetota</taxon>
        <taxon>Actinomycetes</taxon>
        <taxon>Micromonosporales</taxon>
        <taxon>Micromonosporaceae</taxon>
        <taxon>Virgisporangium</taxon>
    </lineage>
</organism>
<dbReference type="InterPro" id="IPR039425">
    <property type="entry name" value="RNA_pol_sigma-70-like"/>
</dbReference>
<sequence>MSASEADFRQFVDTRYTDLLRLAYALTGSAHEAEDLVQGALVKVMRRWRRVEDPMAYLRRVMINQRTSGWRRFGAREVVTATPPDRPVGDGTAAVDDRQTVLAALRGLPPRMRAAVALRYVADLSEAETAATLGCSVGTVKSQTSKGLARLREALEPVRPLNSGRRA</sequence>
<evidence type="ECO:0000256" key="1">
    <source>
        <dbReference type="ARBA" id="ARBA00010641"/>
    </source>
</evidence>
<dbReference type="GO" id="GO:0006352">
    <property type="term" value="P:DNA-templated transcription initiation"/>
    <property type="evidence" value="ECO:0007669"/>
    <property type="project" value="InterPro"/>
</dbReference>
<dbReference type="GO" id="GO:0003677">
    <property type="term" value="F:DNA binding"/>
    <property type="evidence" value="ECO:0007669"/>
    <property type="project" value="UniProtKB-KW"/>
</dbReference>
<reference evidence="8" key="1">
    <citation type="submission" date="2021-01" db="EMBL/GenBank/DDBJ databases">
        <title>Whole genome shotgun sequence of Virgisporangium aurantiacum NBRC 16421.</title>
        <authorList>
            <person name="Komaki H."/>
            <person name="Tamura T."/>
        </authorList>
    </citation>
    <scope>NUCLEOTIDE SEQUENCE</scope>
    <source>
        <strain evidence="8">NBRC 16421</strain>
    </source>
</reference>
<evidence type="ECO:0000313" key="9">
    <source>
        <dbReference type="Proteomes" id="UP000612585"/>
    </source>
</evidence>
<dbReference type="InterPro" id="IPR013325">
    <property type="entry name" value="RNA_pol_sigma_r2"/>
</dbReference>
<name>A0A8J4E1Q7_9ACTN</name>
<dbReference type="NCBIfam" id="TIGR02983">
    <property type="entry name" value="SigE-fam_strep"/>
    <property type="match status" value="1"/>
</dbReference>
<dbReference type="SUPFAM" id="SSF88659">
    <property type="entry name" value="Sigma3 and sigma4 domains of RNA polymerase sigma factors"/>
    <property type="match status" value="1"/>
</dbReference>
<comment type="caution">
    <text evidence="8">The sequence shown here is derived from an EMBL/GenBank/DDBJ whole genome shotgun (WGS) entry which is preliminary data.</text>
</comment>
<keyword evidence="3" id="KW-0731">Sigma factor</keyword>
<dbReference type="InterPro" id="IPR013249">
    <property type="entry name" value="RNA_pol_sigma70_r4_t2"/>
</dbReference>
<dbReference type="InterPro" id="IPR013324">
    <property type="entry name" value="RNA_pol_sigma_r3/r4-like"/>
</dbReference>
<dbReference type="NCBIfam" id="TIGR02937">
    <property type="entry name" value="sigma70-ECF"/>
    <property type="match status" value="1"/>
</dbReference>
<dbReference type="PANTHER" id="PTHR43133">
    <property type="entry name" value="RNA POLYMERASE ECF-TYPE SIGMA FACTO"/>
    <property type="match status" value="1"/>
</dbReference>
<dbReference type="EMBL" id="BOPG01000044">
    <property type="protein sequence ID" value="GIJ59035.1"/>
    <property type="molecule type" value="Genomic_DNA"/>
</dbReference>
<evidence type="ECO:0000256" key="3">
    <source>
        <dbReference type="ARBA" id="ARBA00023082"/>
    </source>
</evidence>
<keyword evidence="4" id="KW-0238">DNA-binding</keyword>
<dbReference type="Pfam" id="PF04542">
    <property type="entry name" value="Sigma70_r2"/>
    <property type="match status" value="1"/>
</dbReference>
<dbReference type="GO" id="GO:0016987">
    <property type="term" value="F:sigma factor activity"/>
    <property type="evidence" value="ECO:0007669"/>
    <property type="project" value="UniProtKB-KW"/>
</dbReference>
<keyword evidence="5" id="KW-0804">Transcription</keyword>
<keyword evidence="9" id="KW-1185">Reference proteome</keyword>
<evidence type="ECO:0000313" key="8">
    <source>
        <dbReference type="EMBL" id="GIJ59035.1"/>
    </source>
</evidence>
<dbReference type="InterPro" id="IPR036388">
    <property type="entry name" value="WH-like_DNA-bd_sf"/>
</dbReference>
<protein>
    <submittedName>
        <fullName evidence="8">RNA polymerase sigma-E factor</fullName>
    </submittedName>
</protein>